<evidence type="ECO:0000256" key="2">
    <source>
        <dbReference type="ARBA" id="ARBA00007456"/>
    </source>
</evidence>
<dbReference type="FunFam" id="2.60.120.10:FF:000047">
    <property type="entry name" value="Auxin-binding protein ABP19a"/>
    <property type="match status" value="1"/>
</dbReference>
<keyword evidence="10 11" id="KW-0464">Manganese</keyword>
<feature type="binding site" evidence="12">
    <location>
        <position position="142"/>
    </location>
    <ligand>
        <name>Mn(2+)</name>
        <dbReference type="ChEBI" id="CHEBI:29035"/>
    </ligand>
</feature>
<gene>
    <name evidence="16" type="ORF">VNO77_06554</name>
</gene>
<dbReference type="InterPro" id="IPR001929">
    <property type="entry name" value="Germin"/>
</dbReference>
<comment type="subcellular location">
    <subcellularLocation>
        <location evidence="1 14">Secreted</location>
        <location evidence="1 14">Extracellular space</location>
        <location evidence="1 14">Apoplast</location>
    </subcellularLocation>
</comment>
<evidence type="ECO:0000256" key="4">
    <source>
        <dbReference type="ARBA" id="ARBA00022525"/>
    </source>
</evidence>
<dbReference type="GO" id="GO:0030145">
    <property type="term" value="F:manganese ion binding"/>
    <property type="evidence" value="ECO:0007669"/>
    <property type="project" value="UniProtKB-UniRule"/>
</dbReference>
<evidence type="ECO:0000259" key="15">
    <source>
        <dbReference type="SMART" id="SM00835"/>
    </source>
</evidence>
<evidence type="ECO:0000313" key="17">
    <source>
        <dbReference type="Proteomes" id="UP001367508"/>
    </source>
</evidence>
<feature type="binding site" evidence="11">
    <location>
        <position position="142"/>
    </location>
    <ligand>
        <name>oxalate</name>
        <dbReference type="ChEBI" id="CHEBI:30623"/>
    </ligand>
</feature>
<organism evidence="16 17">
    <name type="scientific">Canavalia gladiata</name>
    <name type="common">Sword bean</name>
    <name type="synonym">Dolichos gladiatus</name>
    <dbReference type="NCBI Taxonomy" id="3824"/>
    <lineage>
        <taxon>Eukaryota</taxon>
        <taxon>Viridiplantae</taxon>
        <taxon>Streptophyta</taxon>
        <taxon>Embryophyta</taxon>
        <taxon>Tracheophyta</taxon>
        <taxon>Spermatophyta</taxon>
        <taxon>Magnoliopsida</taxon>
        <taxon>eudicotyledons</taxon>
        <taxon>Gunneridae</taxon>
        <taxon>Pentapetalae</taxon>
        <taxon>rosids</taxon>
        <taxon>fabids</taxon>
        <taxon>Fabales</taxon>
        <taxon>Fabaceae</taxon>
        <taxon>Papilionoideae</taxon>
        <taxon>50 kb inversion clade</taxon>
        <taxon>NPAAA clade</taxon>
        <taxon>indigoferoid/millettioid clade</taxon>
        <taxon>Phaseoleae</taxon>
        <taxon>Canavalia</taxon>
    </lineage>
</organism>
<comment type="similarity">
    <text evidence="2 14">Belongs to the germin family.</text>
</comment>
<dbReference type="InterPro" id="IPR011051">
    <property type="entry name" value="RmlC_Cupin_sf"/>
</dbReference>
<evidence type="ECO:0000256" key="11">
    <source>
        <dbReference type="PIRSR" id="PIRSR601929-1"/>
    </source>
</evidence>
<dbReference type="Proteomes" id="UP001367508">
    <property type="component" value="Unassembled WGS sequence"/>
</dbReference>
<evidence type="ECO:0000256" key="8">
    <source>
        <dbReference type="ARBA" id="ARBA00023170"/>
    </source>
</evidence>
<feature type="disulfide bond" evidence="13">
    <location>
        <begin position="59"/>
        <end position="74"/>
    </location>
</feature>
<dbReference type="Gene3D" id="2.60.120.10">
    <property type="entry name" value="Jelly Rolls"/>
    <property type="match status" value="1"/>
</dbReference>
<dbReference type="Pfam" id="PF00190">
    <property type="entry name" value="Cupin_1"/>
    <property type="match status" value="1"/>
</dbReference>
<dbReference type="EMBL" id="JAYMYQ010000002">
    <property type="protein sequence ID" value="KAK7349295.1"/>
    <property type="molecule type" value="Genomic_DNA"/>
</dbReference>
<keyword evidence="6" id="KW-0732">Signal</keyword>
<feature type="binding site" evidence="11">
    <location>
        <position position="137"/>
    </location>
    <ligand>
        <name>oxalate</name>
        <dbReference type="ChEBI" id="CHEBI:30623"/>
    </ligand>
</feature>
<proteinExistence type="inferred from homology"/>
<evidence type="ECO:0000256" key="3">
    <source>
        <dbReference type="ARBA" id="ARBA00022523"/>
    </source>
</evidence>
<evidence type="ECO:0000256" key="5">
    <source>
        <dbReference type="ARBA" id="ARBA00022723"/>
    </source>
</evidence>
<keyword evidence="8" id="KW-0675">Receptor</keyword>
<dbReference type="GO" id="GO:0048046">
    <property type="term" value="C:apoplast"/>
    <property type="evidence" value="ECO:0007669"/>
    <property type="project" value="UniProtKB-SubCell"/>
</dbReference>
<dbReference type="AlphaFoldDB" id="A0AAN9QSZ4"/>
<sequence>MVNHGRIVENPLIHLLYNTLAWHVPFIHIYQYDSSNMIRIVLLFAFLLSTCHAAIRDFCVADLNATITPSGYPCKSPETVTVNDFVFSSLQAGNPSGMFKFAFSPALVAQLPGLNGLGLSVARLDLDAGGATPMHSHADASEVILVVEGQITAGFISSDNSVFVETLSQGDLMVFPRGLLHFQINAFKGTSAAYLIFSDPNPAAQIVDATLFGNNLDSSFVAKTTLLDRGQIKKLKAAFGGTD</sequence>
<evidence type="ECO:0000256" key="7">
    <source>
        <dbReference type="ARBA" id="ARBA00023157"/>
    </source>
</evidence>
<feature type="binding site" evidence="12">
    <location>
        <position position="181"/>
    </location>
    <ligand>
        <name>Mn(2+)</name>
        <dbReference type="ChEBI" id="CHEBI:29035"/>
    </ligand>
</feature>
<evidence type="ECO:0000256" key="13">
    <source>
        <dbReference type="PIRSR" id="PIRSR601929-3"/>
    </source>
</evidence>
<protein>
    <recommendedName>
        <fullName evidence="14">Germin-like protein</fullName>
    </recommendedName>
</protein>
<evidence type="ECO:0000256" key="14">
    <source>
        <dbReference type="RuleBase" id="RU366015"/>
    </source>
</evidence>
<dbReference type="PANTHER" id="PTHR31238">
    <property type="entry name" value="GERMIN-LIKE PROTEIN SUBFAMILY 3 MEMBER 3"/>
    <property type="match status" value="1"/>
</dbReference>
<accession>A0AAN9QSZ4</accession>
<dbReference type="InterPro" id="IPR006045">
    <property type="entry name" value="Cupin_1"/>
</dbReference>
<dbReference type="InterPro" id="IPR014710">
    <property type="entry name" value="RmlC-like_jellyroll"/>
</dbReference>
<reference evidence="16 17" key="1">
    <citation type="submission" date="2024-01" db="EMBL/GenBank/DDBJ databases">
        <title>The genomes of 5 underutilized Papilionoideae crops provide insights into root nodulation and disease resistanc.</title>
        <authorList>
            <person name="Jiang F."/>
        </authorList>
    </citation>
    <scope>NUCLEOTIDE SEQUENCE [LARGE SCALE GENOMIC DNA]</scope>
    <source>
        <strain evidence="16">LVBAO_FW01</strain>
        <tissue evidence="16">Leaves</tissue>
    </source>
</reference>
<evidence type="ECO:0000256" key="12">
    <source>
        <dbReference type="PIRSR" id="PIRSR601929-2"/>
    </source>
</evidence>
<keyword evidence="17" id="KW-1185">Reference proteome</keyword>
<evidence type="ECO:0000256" key="10">
    <source>
        <dbReference type="ARBA" id="ARBA00023211"/>
    </source>
</evidence>
<feature type="binding site" evidence="12">
    <location>
        <position position="137"/>
    </location>
    <ligand>
        <name>Mn(2+)</name>
        <dbReference type="ChEBI" id="CHEBI:29035"/>
    </ligand>
</feature>
<keyword evidence="5 11" id="KW-0479">Metal-binding</keyword>
<feature type="binding site" evidence="12">
    <location>
        <position position="135"/>
    </location>
    <ligand>
        <name>Mn(2+)</name>
        <dbReference type="ChEBI" id="CHEBI:29035"/>
    </ligand>
</feature>
<keyword evidence="9" id="KW-0325">Glycoprotein</keyword>
<keyword evidence="7 13" id="KW-1015">Disulfide bond</keyword>
<dbReference type="SMART" id="SM00835">
    <property type="entry name" value="Cupin_1"/>
    <property type="match status" value="1"/>
</dbReference>
<comment type="caution">
    <text evidence="16">The sequence shown here is derived from an EMBL/GenBank/DDBJ whole genome shotgun (WGS) entry which is preliminary data.</text>
</comment>
<dbReference type="CDD" id="cd02241">
    <property type="entry name" value="cupin_OxOx"/>
    <property type="match status" value="1"/>
</dbReference>
<evidence type="ECO:0000256" key="6">
    <source>
        <dbReference type="ARBA" id="ARBA00022729"/>
    </source>
</evidence>
<keyword evidence="3 14" id="KW-0052">Apoplast</keyword>
<dbReference type="SUPFAM" id="SSF51182">
    <property type="entry name" value="RmlC-like cupins"/>
    <property type="match status" value="1"/>
</dbReference>
<feature type="domain" description="Cupin type-1" evidence="15">
    <location>
        <begin position="88"/>
        <end position="233"/>
    </location>
</feature>
<dbReference type="PRINTS" id="PR00325">
    <property type="entry name" value="GERMIN"/>
</dbReference>
<evidence type="ECO:0000256" key="1">
    <source>
        <dbReference type="ARBA" id="ARBA00004271"/>
    </source>
</evidence>
<evidence type="ECO:0000313" key="16">
    <source>
        <dbReference type="EMBL" id="KAK7349295.1"/>
    </source>
</evidence>
<keyword evidence="4 14" id="KW-0964">Secreted</keyword>
<evidence type="ECO:0000256" key="9">
    <source>
        <dbReference type="ARBA" id="ARBA00023180"/>
    </source>
</evidence>
<name>A0AAN9QSZ4_CANGL</name>